<protein>
    <submittedName>
        <fullName evidence="5">Cac protein</fullName>
    </submittedName>
</protein>
<dbReference type="Gene3D" id="1.20.120.350">
    <property type="entry name" value="Voltage-gated potassium channels. Chain C"/>
    <property type="match status" value="1"/>
</dbReference>
<name>A0A812S6K6_SYMPI</name>
<keyword evidence="2" id="KW-0812">Transmembrane</keyword>
<keyword evidence="3" id="KW-1133">Transmembrane helix</keyword>
<dbReference type="EMBL" id="CAJNIZ010023147">
    <property type="protein sequence ID" value="CAE7466726.1"/>
    <property type="molecule type" value="Genomic_DNA"/>
</dbReference>
<gene>
    <name evidence="5" type="primary">cac</name>
    <name evidence="5" type="ORF">SPIL2461_LOCUS11740</name>
</gene>
<keyword evidence="4" id="KW-0472">Membrane</keyword>
<reference evidence="5" key="1">
    <citation type="submission" date="2021-02" db="EMBL/GenBank/DDBJ databases">
        <authorList>
            <person name="Dougan E. K."/>
            <person name="Rhodes N."/>
            <person name="Thang M."/>
            <person name="Chan C."/>
        </authorList>
    </citation>
    <scope>NUCLEOTIDE SEQUENCE</scope>
</reference>
<keyword evidence="6" id="KW-1185">Reference proteome</keyword>
<dbReference type="InterPro" id="IPR027359">
    <property type="entry name" value="Volt_channel_dom_sf"/>
</dbReference>
<dbReference type="GO" id="GO:0016020">
    <property type="term" value="C:membrane"/>
    <property type="evidence" value="ECO:0007669"/>
    <property type="project" value="UniProtKB-SubCell"/>
</dbReference>
<comment type="caution">
    <text evidence="5">The sequence shown here is derived from an EMBL/GenBank/DDBJ whole genome shotgun (WGS) entry which is preliminary data.</text>
</comment>
<evidence type="ECO:0000256" key="3">
    <source>
        <dbReference type="ARBA" id="ARBA00022989"/>
    </source>
</evidence>
<comment type="subcellular location">
    <subcellularLocation>
        <location evidence="1">Membrane</location>
        <topology evidence="1">Multi-pass membrane protein</topology>
    </subcellularLocation>
</comment>
<evidence type="ECO:0000313" key="6">
    <source>
        <dbReference type="Proteomes" id="UP000649617"/>
    </source>
</evidence>
<accession>A0A812S6K6</accession>
<dbReference type="AlphaFoldDB" id="A0A812S6K6"/>
<sequence length="59" mass="6473">NIFDFFIVAVSVSESLVSYWAQAASDEPAEADGSNAQQLFASLLRLARALRGVRVVRLF</sequence>
<evidence type="ECO:0000256" key="1">
    <source>
        <dbReference type="ARBA" id="ARBA00004141"/>
    </source>
</evidence>
<evidence type="ECO:0000256" key="4">
    <source>
        <dbReference type="ARBA" id="ARBA00023136"/>
    </source>
</evidence>
<evidence type="ECO:0000313" key="5">
    <source>
        <dbReference type="EMBL" id="CAE7466726.1"/>
    </source>
</evidence>
<proteinExistence type="predicted"/>
<organism evidence="5 6">
    <name type="scientific">Symbiodinium pilosum</name>
    <name type="common">Dinoflagellate</name>
    <dbReference type="NCBI Taxonomy" id="2952"/>
    <lineage>
        <taxon>Eukaryota</taxon>
        <taxon>Sar</taxon>
        <taxon>Alveolata</taxon>
        <taxon>Dinophyceae</taxon>
        <taxon>Suessiales</taxon>
        <taxon>Symbiodiniaceae</taxon>
        <taxon>Symbiodinium</taxon>
    </lineage>
</organism>
<feature type="non-terminal residue" evidence="5">
    <location>
        <position position="1"/>
    </location>
</feature>
<evidence type="ECO:0000256" key="2">
    <source>
        <dbReference type="ARBA" id="ARBA00022692"/>
    </source>
</evidence>
<feature type="non-terminal residue" evidence="5">
    <location>
        <position position="59"/>
    </location>
</feature>
<dbReference type="Proteomes" id="UP000649617">
    <property type="component" value="Unassembled WGS sequence"/>
</dbReference>